<dbReference type="PANTHER" id="PTHR40866">
    <property type="entry name" value="BED-TYPE DOMAIN-CONTAINING PROTEIN"/>
    <property type="match status" value="1"/>
</dbReference>
<sequence>MMPINKHICAYFYETLSQGQYRCKWCGSERKQLVGTGYTNLIAHLAHKHEGFKDQFAATLSSNDHPLQNFGFVSQEMSDRFQGIRWVVERNMQLSEVDNELTRSMGDFQNSLKRQQVCSQKLDPSGGTNLAQI</sequence>
<gene>
    <name evidence="1" type="ORF">PC129_g16185</name>
</gene>
<accession>A0A8T1HLG1</accession>
<dbReference type="EMBL" id="RCMV01000791">
    <property type="protein sequence ID" value="KAG3212867.1"/>
    <property type="molecule type" value="Genomic_DNA"/>
</dbReference>
<proteinExistence type="predicted"/>
<dbReference type="AlphaFoldDB" id="A0A8T1HLG1"/>
<comment type="caution">
    <text evidence="1">The sequence shown here is derived from an EMBL/GenBank/DDBJ whole genome shotgun (WGS) entry which is preliminary data.</text>
</comment>
<evidence type="ECO:0008006" key="3">
    <source>
        <dbReference type="Google" id="ProtNLM"/>
    </source>
</evidence>
<dbReference type="PANTHER" id="PTHR40866:SF1">
    <property type="entry name" value="BED-TYPE DOMAIN-CONTAINING PROTEIN"/>
    <property type="match status" value="1"/>
</dbReference>
<evidence type="ECO:0000313" key="1">
    <source>
        <dbReference type="EMBL" id="KAG3212867.1"/>
    </source>
</evidence>
<reference evidence="1" key="1">
    <citation type="submission" date="2018-05" db="EMBL/GenBank/DDBJ databases">
        <title>Effector identification in a new, highly contiguous assembly of the strawberry crown rot pathogen Phytophthora cactorum.</title>
        <authorList>
            <person name="Armitage A.D."/>
            <person name="Nellist C.F."/>
            <person name="Bates H."/>
            <person name="Vickerstaff R.J."/>
            <person name="Harrison R.J."/>
        </authorList>
    </citation>
    <scope>NUCLEOTIDE SEQUENCE</scope>
    <source>
        <strain evidence="1">P421</strain>
    </source>
</reference>
<protein>
    <recommendedName>
        <fullName evidence="3">BED-type domain-containing protein</fullName>
    </recommendedName>
</protein>
<organism evidence="1 2">
    <name type="scientific">Phytophthora cactorum</name>
    <dbReference type="NCBI Taxonomy" id="29920"/>
    <lineage>
        <taxon>Eukaryota</taxon>
        <taxon>Sar</taxon>
        <taxon>Stramenopiles</taxon>
        <taxon>Oomycota</taxon>
        <taxon>Peronosporomycetes</taxon>
        <taxon>Peronosporales</taxon>
        <taxon>Peronosporaceae</taxon>
        <taxon>Phytophthora</taxon>
    </lineage>
</organism>
<evidence type="ECO:0000313" key="2">
    <source>
        <dbReference type="Proteomes" id="UP000760860"/>
    </source>
</evidence>
<dbReference type="VEuPathDB" id="FungiDB:PC110_g11264"/>
<name>A0A8T1HLG1_9STRA</name>
<dbReference type="Proteomes" id="UP000760860">
    <property type="component" value="Unassembled WGS sequence"/>
</dbReference>